<dbReference type="PANTHER" id="PTHR24221:SF654">
    <property type="entry name" value="ATP-BINDING CASSETTE SUB-FAMILY B MEMBER 6"/>
    <property type="match status" value="1"/>
</dbReference>
<dbReference type="InterPro" id="IPR003593">
    <property type="entry name" value="AAA+_ATPase"/>
</dbReference>
<evidence type="ECO:0000259" key="11">
    <source>
        <dbReference type="PROSITE" id="PS50893"/>
    </source>
</evidence>
<dbReference type="HOGENOM" id="CLU_000604_84_3_11"/>
<gene>
    <name evidence="12" type="ORF">AFR_37990</name>
</gene>
<evidence type="ECO:0000256" key="5">
    <source>
        <dbReference type="ARBA" id="ARBA00022741"/>
    </source>
</evidence>
<proteinExistence type="inferred from homology"/>
<sequence length="653" mass="70336">MTFVDTSGVVMVDQSTDDAVNRSVWAEFTGGRQARWAQRRAMLRLLPAGGPVLVGSAVVLQLLAGLLPIGFVLATASVIAGVPDAVTGGVDSPAWQQLRDHLITAAALFFATQLLLPVQAFLGDVLRRRIDDQVRDQLMADSFVGPGIAVLEDPEVLDQAADGVNMLRMAAWSPGAACAGFIALLSRYLQTITAAVVVAVVFEWWAGVAVLLAGLVIRFGYRIGLSVFGRIYTLHQRVRRRRFYFRDLLFTSVAAKEIRIFGLLGWVGDRYATAFMDSSVPIWRQRRRIFYGPYVLYTLTSFVLLGGALVVTARASATGVLGIGAFMIVMQASLSSIRIGAFIAESDVQTEYGMNAQQALIRLGELTAAAADPGGTEKPSAELPIREIRFEQVTFRYAPDAPPVLDGLDLVIPAGGSLAIVGLNGAGKTTLVKLLARLYEPESGRITADGVDIRTFDGAAWQRKVAAIFQDFVHFELPVRDNVGFGAGGLRDDAPIEEALRRAGALDFVTALPAGLDTPLSRQYTDGTDLSGGQWQRIAIARALIAVEGGARVLVLDEPTASLDARAEVAFFERFLDLTSGATSLVISHRFSTVRRADRIAVLEHGRVTESGTHTELLSAGGRYAELFLLQAARFTEDTPAEEPELLGESADV</sequence>
<dbReference type="PROSITE" id="PS00211">
    <property type="entry name" value="ABC_TRANSPORTER_1"/>
    <property type="match status" value="1"/>
</dbReference>
<evidence type="ECO:0000256" key="2">
    <source>
        <dbReference type="ARBA" id="ARBA00022448"/>
    </source>
</evidence>
<dbReference type="GO" id="GO:0016887">
    <property type="term" value="F:ATP hydrolysis activity"/>
    <property type="evidence" value="ECO:0007669"/>
    <property type="project" value="InterPro"/>
</dbReference>
<dbReference type="EMBL" id="CP006272">
    <property type="protein sequence ID" value="AGZ45852.1"/>
    <property type="molecule type" value="Genomic_DNA"/>
</dbReference>
<keyword evidence="3" id="KW-1003">Cell membrane</keyword>
<dbReference type="Proteomes" id="UP000017746">
    <property type="component" value="Chromosome"/>
</dbReference>
<feature type="domain" description="ABC transporter" evidence="11">
    <location>
        <begin position="388"/>
        <end position="630"/>
    </location>
</feature>
<organism evidence="12 13">
    <name type="scientific">Actinoplanes friuliensis DSM 7358</name>
    <dbReference type="NCBI Taxonomy" id="1246995"/>
    <lineage>
        <taxon>Bacteria</taxon>
        <taxon>Bacillati</taxon>
        <taxon>Actinomycetota</taxon>
        <taxon>Actinomycetes</taxon>
        <taxon>Micromonosporales</taxon>
        <taxon>Micromonosporaceae</taxon>
        <taxon>Actinoplanes</taxon>
    </lineage>
</organism>
<dbReference type="AlphaFoldDB" id="U5WA07"/>
<feature type="transmembrane region" description="Helical" evidence="10">
    <location>
        <begin position="294"/>
        <end position="313"/>
    </location>
</feature>
<feature type="transmembrane region" description="Helical" evidence="10">
    <location>
        <begin position="102"/>
        <end position="122"/>
    </location>
</feature>
<dbReference type="FunFam" id="3.40.50.300:FF:000299">
    <property type="entry name" value="ABC transporter ATP-binding protein/permease"/>
    <property type="match status" value="1"/>
</dbReference>
<protein>
    <submittedName>
        <fullName evidence="12">Multidrug ABC transporter ATPase/permease</fullName>
    </submittedName>
</protein>
<keyword evidence="2" id="KW-0813">Transport</keyword>
<feature type="transmembrane region" description="Helical" evidence="10">
    <location>
        <begin position="176"/>
        <end position="202"/>
    </location>
</feature>
<evidence type="ECO:0000256" key="4">
    <source>
        <dbReference type="ARBA" id="ARBA00022692"/>
    </source>
</evidence>
<dbReference type="PROSITE" id="PS50893">
    <property type="entry name" value="ABC_TRANSPORTER_2"/>
    <property type="match status" value="1"/>
</dbReference>
<evidence type="ECO:0000256" key="8">
    <source>
        <dbReference type="ARBA" id="ARBA00023136"/>
    </source>
</evidence>
<dbReference type="STRING" id="1246995.AFR_37990"/>
<dbReference type="SUPFAM" id="SSF52540">
    <property type="entry name" value="P-loop containing nucleoside triphosphate hydrolases"/>
    <property type="match status" value="1"/>
</dbReference>
<keyword evidence="4 10" id="KW-0812">Transmembrane</keyword>
<dbReference type="Gene3D" id="3.40.50.300">
    <property type="entry name" value="P-loop containing nucleotide triphosphate hydrolases"/>
    <property type="match status" value="1"/>
</dbReference>
<evidence type="ECO:0000256" key="10">
    <source>
        <dbReference type="SAM" id="Phobius"/>
    </source>
</evidence>
<comment type="similarity">
    <text evidence="9">Belongs to the ABC transporter superfamily. Lipid exporter (TC 3.A.1.106) family.</text>
</comment>
<evidence type="ECO:0000313" key="12">
    <source>
        <dbReference type="EMBL" id="AGZ45852.1"/>
    </source>
</evidence>
<dbReference type="GO" id="GO:0005524">
    <property type="term" value="F:ATP binding"/>
    <property type="evidence" value="ECO:0007669"/>
    <property type="project" value="UniProtKB-KW"/>
</dbReference>
<evidence type="ECO:0000256" key="1">
    <source>
        <dbReference type="ARBA" id="ARBA00004651"/>
    </source>
</evidence>
<dbReference type="SMART" id="SM00382">
    <property type="entry name" value="AAA"/>
    <property type="match status" value="1"/>
</dbReference>
<reference evidence="12 13" key="1">
    <citation type="journal article" date="2014" name="J. Biotechnol.">
        <title>Complete genome sequence of the actinobacterium Actinoplanes friuliensis HAG 010964, producer of the lipopeptide antibiotic friulimycin.</title>
        <authorList>
            <person name="Ruckert C."/>
            <person name="Szczepanowski R."/>
            <person name="Albersmeier A."/>
            <person name="Goesmann A."/>
            <person name="Fischer N."/>
            <person name="Steinkamper A."/>
            <person name="Puhler A."/>
            <person name="Biener R."/>
            <person name="Schwartz D."/>
            <person name="Kalinowski J."/>
        </authorList>
    </citation>
    <scope>NUCLEOTIDE SEQUENCE [LARGE SCALE GENOMIC DNA]</scope>
    <source>
        <strain evidence="12 13">DSM 7358</strain>
    </source>
</reference>
<keyword evidence="7 10" id="KW-1133">Transmembrane helix</keyword>
<evidence type="ECO:0000313" key="13">
    <source>
        <dbReference type="Proteomes" id="UP000017746"/>
    </source>
</evidence>
<dbReference type="eggNOG" id="COG1132">
    <property type="taxonomic scope" value="Bacteria"/>
</dbReference>
<dbReference type="PANTHER" id="PTHR24221">
    <property type="entry name" value="ATP-BINDING CASSETTE SUB-FAMILY B"/>
    <property type="match status" value="1"/>
</dbReference>
<keyword evidence="8 10" id="KW-0472">Membrane</keyword>
<keyword evidence="6" id="KW-0067">ATP-binding</keyword>
<dbReference type="InterPro" id="IPR027417">
    <property type="entry name" value="P-loop_NTPase"/>
</dbReference>
<dbReference type="GO" id="GO:0034040">
    <property type="term" value="F:ATPase-coupled lipid transmembrane transporter activity"/>
    <property type="evidence" value="ECO:0007669"/>
    <property type="project" value="TreeGrafter"/>
</dbReference>
<evidence type="ECO:0000256" key="9">
    <source>
        <dbReference type="ARBA" id="ARBA00061644"/>
    </source>
</evidence>
<dbReference type="InterPro" id="IPR039421">
    <property type="entry name" value="Type_1_exporter"/>
</dbReference>
<keyword evidence="13" id="KW-1185">Reference proteome</keyword>
<evidence type="ECO:0000256" key="7">
    <source>
        <dbReference type="ARBA" id="ARBA00022989"/>
    </source>
</evidence>
<evidence type="ECO:0000256" key="6">
    <source>
        <dbReference type="ARBA" id="ARBA00022840"/>
    </source>
</evidence>
<name>U5WA07_9ACTN</name>
<dbReference type="OrthoDB" id="9806127at2"/>
<comment type="subcellular location">
    <subcellularLocation>
        <location evidence="1">Cell membrane</location>
        <topology evidence="1">Multi-pass membrane protein</topology>
    </subcellularLocation>
</comment>
<evidence type="ECO:0000256" key="3">
    <source>
        <dbReference type="ARBA" id="ARBA00022475"/>
    </source>
</evidence>
<dbReference type="GO" id="GO:0005886">
    <property type="term" value="C:plasma membrane"/>
    <property type="evidence" value="ECO:0007669"/>
    <property type="project" value="UniProtKB-SubCell"/>
</dbReference>
<dbReference type="InterPro" id="IPR003439">
    <property type="entry name" value="ABC_transporter-like_ATP-bd"/>
</dbReference>
<dbReference type="Pfam" id="PF00005">
    <property type="entry name" value="ABC_tran"/>
    <property type="match status" value="1"/>
</dbReference>
<dbReference type="PATRIC" id="fig|1246995.3.peg.7683"/>
<dbReference type="KEGG" id="afs:AFR_37990"/>
<accession>U5WA07</accession>
<keyword evidence="5" id="KW-0547">Nucleotide-binding</keyword>
<feature type="transmembrane region" description="Helical" evidence="10">
    <location>
        <begin position="52"/>
        <end position="82"/>
    </location>
</feature>
<dbReference type="RefSeq" id="WP_023562187.1">
    <property type="nucleotide sequence ID" value="NC_022657.1"/>
</dbReference>
<dbReference type="InterPro" id="IPR017871">
    <property type="entry name" value="ABC_transporter-like_CS"/>
</dbReference>